<evidence type="ECO:0000256" key="3">
    <source>
        <dbReference type="ARBA" id="ARBA00022448"/>
    </source>
</evidence>
<gene>
    <name evidence="12" type="primary">20342777</name>
    <name evidence="11" type="ORF">GGTG_02319</name>
</gene>
<dbReference type="FunFam" id="1.20.1250.20:FF:000078">
    <property type="entry name" value="MFS maltose transporter, putative"/>
    <property type="match status" value="1"/>
</dbReference>
<dbReference type="PROSITE" id="PS50850">
    <property type="entry name" value="MFS"/>
    <property type="match status" value="1"/>
</dbReference>
<feature type="transmembrane region" description="Helical" evidence="9">
    <location>
        <begin position="151"/>
        <end position="172"/>
    </location>
</feature>
<reference evidence="12" key="4">
    <citation type="journal article" date="2015" name="G3 (Bethesda)">
        <title>Genome sequences of three phytopathogenic species of the Magnaporthaceae family of fungi.</title>
        <authorList>
            <person name="Okagaki L.H."/>
            <person name="Nunes C.C."/>
            <person name="Sailsbery J."/>
            <person name="Clay B."/>
            <person name="Brown D."/>
            <person name="John T."/>
            <person name="Oh Y."/>
            <person name="Young N."/>
            <person name="Fitzgerald M."/>
            <person name="Haas B.J."/>
            <person name="Zeng Q."/>
            <person name="Young S."/>
            <person name="Adiconis X."/>
            <person name="Fan L."/>
            <person name="Levin J.Z."/>
            <person name="Mitchell T.K."/>
            <person name="Okubara P.A."/>
            <person name="Farman M.L."/>
            <person name="Kohn L.M."/>
            <person name="Birren B."/>
            <person name="Ma L.-J."/>
            <person name="Dean R.A."/>
        </authorList>
    </citation>
    <scope>NUCLEOTIDE SEQUENCE</scope>
    <source>
        <strain evidence="12">R3-111a-1</strain>
    </source>
</reference>
<feature type="transmembrane region" description="Helical" evidence="9">
    <location>
        <begin position="396"/>
        <end position="418"/>
    </location>
</feature>
<dbReference type="PANTHER" id="PTHR48022:SF5">
    <property type="entry name" value="ALPHA-GLUCOSIDES PERMEASE MPH2-RELATED"/>
    <property type="match status" value="1"/>
</dbReference>
<reference evidence="13" key="1">
    <citation type="submission" date="2010-07" db="EMBL/GenBank/DDBJ databases">
        <title>The genome sequence of Gaeumannomyces graminis var. tritici strain R3-111a-1.</title>
        <authorList>
            <consortium name="The Broad Institute Genome Sequencing Platform"/>
            <person name="Ma L.-J."/>
            <person name="Dead R."/>
            <person name="Young S."/>
            <person name="Zeng Q."/>
            <person name="Koehrsen M."/>
            <person name="Alvarado L."/>
            <person name="Berlin A."/>
            <person name="Chapman S.B."/>
            <person name="Chen Z."/>
            <person name="Freedman E."/>
            <person name="Gellesch M."/>
            <person name="Goldberg J."/>
            <person name="Griggs A."/>
            <person name="Gujja S."/>
            <person name="Heilman E.R."/>
            <person name="Heiman D."/>
            <person name="Hepburn T."/>
            <person name="Howarth C."/>
            <person name="Jen D."/>
            <person name="Larson L."/>
            <person name="Mehta T."/>
            <person name="Neiman D."/>
            <person name="Pearson M."/>
            <person name="Roberts A."/>
            <person name="Saif S."/>
            <person name="Shea T."/>
            <person name="Shenoy N."/>
            <person name="Sisk P."/>
            <person name="Stolte C."/>
            <person name="Sykes S."/>
            <person name="Walk T."/>
            <person name="White J."/>
            <person name="Yandava C."/>
            <person name="Haas B."/>
            <person name="Nusbaum C."/>
            <person name="Birren B."/>
        </authorList>
    </citation>
    <scope>NUCLEOTIDE SEQUENCE [LARGE SCALE GENOMIC DNA]</scope>
    <source>
        <strain evidence="13">R3-111a-1</strain>
    </source>
</reference>
<dbReference type="InterPro" id="IPR005828">
    <property type="entry name" value="MFS_sugar_transport-like"/>
</dbReference>
<feature type="transmembrane region" description="Helical" evidence="9">
    <location>
        <begin position="303"/>
        <end position="325"/>
    </location>
</feature>
<keyword evidence="3 8" id="KW-0813">Transport</keyword>
<evidence type="ECO:0000313" key="12">
    <source>
        <dbReference type="EnsemblFungi" id="EJT82346"/>
    </source>
</evidence>
<reference evidence="11" key="3">
    <citation type="submission" date="2010-09" db="EMBL/GenBank/DDBJ databases">
        <title>Annotation of Gaeumannomyces graminis var. tritici R3-111a-1.</title>
        <authorList>
            <consortium name="The Broad Institute Genome Sequencing Platform"/>
            <person name="Ma L.-J."/>
            <person name="Dead R."/>
            <person name="Young S.K."/>
            <person name="Zeng Q."/>
            <person name="Gargeya S."/>
            <person name="Fitzgerald M."/>
            <person name="Haas B."/>
            <person name="Abouelleil A."/>
            <person name="Alvarado L."/>
            <person name="Arachchi H.M."/>
            <person name="Berlin A."/>
            <person name="Brown A."/>
            <person name="Chapman S.B."/>
            <person name="Chen Z."/>
            <person name="Dunbar C."/>
            <person name="Freedman E."/>
            <person name="Gearin G."/>
            <person name="Gellesch M."/>
            <person name="Goldberg J."/>
            <person name="Griggs A."/>
            <person name="Gujja S."/>
            <person name="Heiman D."/>
            <person name="Howarth C."/>
            <person name="Larson L."/>
            <person name="Lui A."/>
            <person name="MacDonald P.J.P."/>
            <person name="Mehta T."/>
            <person name="Montmayeur A."/>
            <person name="Murphy C."/>
            <person name="Neiman D."/>
            <person name="Pearson M."/>
            <person name="Priest M."/>
            <person name="Roberts A."/>
            <person name="Saif S."/>
            <person name="Shea T."/>
            <person name="Shenoy N."/>
            <person name="Sisk P."/>
            <person name="Stolte C."/>
            <person name="Sykes S."/>
            <person name="Yandava C."/>
            <person name="Wortman J."/>
            <person name="Nusbaum C."/>
            <person name="Birren B."/>
        </authorList>
    </citation>
    <scope>NUCLEOTIDE SEQUENCE</scope>
    <source>
        <strain evidence="11">R3-111a-1</strain>
    </source>
</reference>
<dbReference type="Gene3D" id="1.20.1250.20">
    <property type="entry name" value="MFS general substrate transporter like domains"/>
    <property type="match status" value="1"/>
</dbReference>
<reference evidence="12" key="5">
    <citation type="submission" date="2018-04" db="UniProtKB">
        <authorList>
            <consortium name="EnsemblFungi"/>
        </authorList>
    </citation>
    <scope>IDENTIFICATION</scope>
    <source>
        <strain evidence="12">R3-111a-1</strain>
    </source>
</reference>
<dbReference type="InterPro" id="IPR005829">
    <property type="entry name" value="Sugar_transporter_CS"/>
</dbReference>
<feature type="transmembrane region" description="Helical" evidence="9">
    <location>
        <begin position="122"/>
        <end position="139"/>
    </location>
</feature>
<dbReference type="PROSITE" id="PS00216">
    <property type="entry name" value="SUGAR_TRANSPORT_1"/>
    <property type="match status" value="1"/>
</dbReference>
<accession>J3NM15</accession>
<feature type="transmembrane region" description="Helical" evidence="9">
    <location>
        <begin position="337"/>
        <end position="357"/>
    </location>
</feature>
<evidence type="ECO:0000256" key="7">
    <source>
        <dbReference type="ARBA" id="ARBA00026248"/>
    </source>
</evidence>
<feature type="transmembrane region" description="Helical" evidence="9">
    <location>
        <begin position="430"/>
        <end position="452"/>
    </location>
</feature>
<feature type="transmembrane region" description="Helical" evidence="9">
    <location>
        <begin position="464"/>
        <end position="483"/>
    </location>
</feature>
<feature type="transmembrane region" description="Helical" evidence="9">
    <location>
        <begin position="212"/>
        <end position="233"/>
    </location>
</feature>
<keyword evidence="7" id="KW-0462">Maltose metabolism</keyword>
<comment type="subcellular location">
    <subcellularLocation>
        <location evidence="1">Membrane</location>
        <topology evidence="1">Multi-pass membrane protein</topology>
    </subcellularLocation>
</comment>
<comment type="similarity">
    <text evidence="2 8">Belongs to the major facilitator superfamily. Sugar transporter (TC 2.A.1.1) family.</text>
</comment>
<dbReference type="InterPro" id="IPR036259">
    <property type="entry name" value="MFS_trans_sf"/>
</dbReference>
<proteinExistence type="inferred from homology"/>
<name>J3NM15_GAET3</name>
<organism evidence="11">
    <name type="scientific">Gaeumannomyces tritici (strain R3-111a-1)</name>
    <name type="common">Wheat and barley take-all root rot fungus</name>
    <name type="synonym">Gaeumannomyces graminis var. tritici</name>
    <dbReference type="NCBI Taxonomy" id="644352"/>
    <lineage>
        <taxon>Eukaryota</taxon>
        <taxon>Fungi</taxon>
        <taxon>Dikarya</taxon>
        <taxon>Ascomycota</taxon>
        <taxon>Pezizomycotina</taxon>
        <taxon>Sordariomycetes</taxon>
        <taxon>Sordariomycetidae</taxon>
        <taxon>Magnaporthales</taxon>
        <taxon>Magnaporthaceae</taxon>
        <taxon>Gaeumannomyces</taxon>
    </lineage>
</organism>
<keyword evidence="4 9" id="KW-0812">Transmembrane</keyword>
<dbReference type="eggNOG" id="KOG0254">
    <property type="taxonomic scope" value="Eukaryota"/>
</dbReference>
<evidence type="ECO:0000313" key="13">
    <source>
        <dbReference type="Proteomes" id="UP000006039"/>
    </source>
</evidence>
<dbReference type="InterPro" id="IPR020846">
    <property type="entry name" value="MFS_dom"/>
</dbReference>
<evidence type="ECO:0000256" key="9">
    <source>
        <dbReference type="SAM" id="Phobius"/>
    </source>
</evidence>
<dbReference type="PANTHER" id="PTHR48022">
    <property type="entry name" value="PLASTIDIC GLUCOSE TRANSPORTER 4"/>
    <property type="match status" value="1"/>
</dbReference>
<evidence type="ECO:0000256" key="4">
    <source>
        <dbReference type="ARBA" id="ARBA00022692"/>
    </source>
</evidence>
<dbReference type="GO" id="GO:0005351">
    <property type="term" value="F:carbohydrate:proton symporter activity"/>
    <property type="evidence" value="ECO:0007669"/>
    <property type="project" value="TreeGrafter"/>
</dbReference>
<dbReference type="GO" id="GO:0000023">
    <property type="term" value="P:maltose metabolic process"/>
    <property type="evidence" value="ECO:0007669"/>
    <property type="project" value="UniProtKB-KW"/>
</dbReference>
<evidence type="ECO:0000313" key="11">
    <source>
        <dbReference type="EMBL" id="EJT82346.1"/>
    </source>
</evidence>
<dbReference type="GeneID" id="20342777"/>
<evidence type="ECO:0000256" key="2">
    <source>
        <dbReference type="ARBA" id="ARBA00010992"/>
    </source>
</evidence>
<dbReference type="OrthoDB" id="6612291at2759"/>
<feature type="transmembrane region" description="Helical" evidence="9">
    <location>
        <begin position="364"/>
        <end position="384"/>
    </location>
</feature>
<protein>
    <submittedName>
        <fullName evidence="11">Maltose permease</fullName>
    </submittedName>
</protein>
<dbReference type="EnsemblFungi" id="EJT82346">
    <property type="protein sequence ID" value="EJT82346"/>
    <property type="gene ID" value="GGTG_02319"/>
</dbReference>
<feature type="transmembrane region" description="Helical" evidence="9">
    <location>
        <begin position="43"/>
        <end position="62"/>
    </location>
</feature>
<keyword evidence="5 9" id="KW-1133">Transmembrane helix</keyword>
<feature type="domain" description="Major facilitator superfamily (MFS) profile" evidence="10">
    <location>
        <begin position="46"/>
        <end position="487"/>
    </location>
</feature>
<reference evidence="11" key="2">
    <citation type="submission" date="2010-07" db="EMBL/GenBank/DDBJ databases">
        <authorList>
            <consortium name="The Broad Institute Genome Sequencing Platform"/>
            <consortium name="Broad Institute Genome Sequencing Center for Infectious Disease"/>
            <person name="Ma L.-J."/>
            <person name="Dead R."/>
            <person name="Young S."/>
            <person name="Zeng Q."/>
            <person name="Koehrsen M."/>
            <person name="Alvarado L."/>
            <person name="Berlin A."/>
            <person name="Chapman S.B."/>
            <person name="Chen Z."/>
            <person name="Freedman E."/>
            <person name="Gellesch M."/>
            <person name="Goldberg J."/>
            <person name="Griggs A."/>
            <person name="Gujja S."/>
            <person name="Heilman E.R."/>
            <person name="Heiman D."/>
            <person name="Hepburn T."/>
            <person name="Howarth C."/>
            <person name="Jen D."/>
            <person name="Larson L."/>
            <person name="Mehta T."/>
            <person name="Neiman D."/>
            <person name="Pearson M."/>
            <person name="Roberts A."/>
            <person name="Saif S."/>
            <person name="Shea T."/>
            <person name="Shenoy N."/>
            <person name="Sisk P."/>
            <person name="Stolte C."/>
            <person name="Sykes S."/>
            <person name="Walk T."/>
            <person name="White J."/>
            <person name="Yandava C."/>
            <person name="Haas B."/>
            <person name="Nusbaum C."/>
            <person name="Birren B."/>
        </authorList>
    </citation>
    <scope>NUCLEOTIDE SEQUENCE</scope>
    <source>
        <strain evidence="11">R3-111a-1</strain>
    </source>
</reference>
<dbReference type="NCBIfam" id="TIGR00879">
    <property type="entry name" value="SP"/>
    <property type="match status" value="1"/>
</dbReference>
<evidence type="ECO:0000256" key="6">
    <source>
        <dbReference type="ARBA" id="ARBA00023136"/>
    </source>
</evidence>
<dbReference type="Pfam" id="PF00083">
    <property type="entry name" value="Sugar_tr"/>
    <property type="match status" value="1"/>
</dbReference>
<dbReference type="InterPro" id="IPR003663">
    <property type="entry name" value="Sugar/inositol_transpt"/>
</dbReference>
<keyword evidence="13" id="KW-1185">Reference proteome</keyword>
<evidence type="ECO:0000259" key="10">
    <source>
        <dbReference type="PROSITE" id="PS50850"/>
    </source>
</evidence>
<dbReference type="InterPro" id="IPR050360">
    <property type="entry name" value="MFS_Sugar_Transporters"/>
</dbReference>
<dbReference type="EMBL" id="GL385395">
    <property type="protein sequence ID" value="EJT82346.1"/>
    <property type="molecule type" value="Genomic_DNA"/>
</dbReference>
<dbReference type="SUPFAM" id="SSF103473">
    <property type="entry name" value="MFS general substrate transporter"/>
    <property type="match status" value="1"/>
</dbReference>
<dbReference type="GO" id="GO:0016020">
    <property type="term" value="C:membrane"/>
    <property type="evidence" value="ECO:0007669"/>
    <property type="project" value="UniProtKB-SubCell"/>
</dbReference>
<dbReference type="HOGENOM" id="CLU_001265_11_0_1"/>
<dbReference type="STRING" id="644352.J3NM15"/>
<keyword evidence="6 9" id="KW-0472">Membrane</keyword>
<dbReference type="Proteomes" id="UP000006039">
    <property type="component" value="Unassembled WGS sequence"/>
</dbReference>
<dbReference type="RefSeq" id="XP_009218355.1">
    <property type="nucleotide sequence ID" value="XM_009220091.1"/>
</dbReference>
<feature type="transmembrane region" description="Helical" evidence="9">
    <location>
        <begin position="179"/>
        <end position="206"/>
    </location>
</feature>
<dbReference type="AlphaFoldDB" id="J3NM15"/>
<sequence length="527" mass="56764">MNEKNNAAGGPAVVQQVEEAAAPAGDANKDKVQWRDFWDNRRVLMFCFIIYLLPINLGYEIAMLGKLLAVTPFAQRFGYQVGDKWVIGASDQGILNAANTIGIFASAFAAGVISDLVGRRRTIAVACVVCAAGVVVQYFGTSIPMLFGGKLISTVGFGVGHSLGPVFVAELAPVKMRGLCLVLVNTMIVLGQWLSSLVAYACSAAYDGDEAWRIPIITQIIPPGLMLIALIWLPESPSWLLIKGRREDARRAFLVFNGPSFDADAAMAVADAAIALEAEAREAQRASGWADCFRGTNRRRTTIIVMVYLAQQFIGVNFVGGYLTYYFRLAGVKDPLAVGQAAMAIQLVGNICSWPLVDRLGRRPLLVGGSFVMTALLLVVGGVSTIPTPGALSTTVAFMVIWGFLYQMTLGAVAYGVGGETASVTLRQKTYSINIMVSTAASCLVLQVMPYLINSDQANLGGKIAFVFFGTSLPICAYLYFCLPELKGRNYAEVQEMFDKRLPMRQFKTYVCEGSAGGEHKGGKQEA</sequence>
<evidence type="ECO:0000256" key="5">
    <source>
        <dbReference type="ARBA" id="ARBA00022989"/>
    </source>
</evidence>
<dbReference type="VEuPathDB" id="FungiDB:GGTG_02319"/>
<evidence type="ECO:0000256" key="8">
    <source>
        <dbReference type="RuleBase" id="RU003346"/>
    </source>
</evidence>
<feature type="transmembrane region" description="Helical" evidence="9">
    <location>
        <begin position="94"/>
        <end position="113"/>
    </location>
</feature>
<evidence type="ECO:0000256" key="1">
    <source>
        <dbReference type="ARBA" id="ARBA00004141"/>
    </source>
</evidence>